<evidence type="ECO:0000313" key="11">
    <source>
        <dbReference type="EMBL" id="SUZ86805.1"/>
    </source>
</evidence>
<dbReference type="EMBL" id="UINC01001701">
    <property type="protein sequence ID" value="SUZ86805.1"/>
    <property type="molecule type" value="Genomic_DNA"/>
</dbReference>
<dbReference type="PROSITE" id="PS00844">
    <property type="entry name" value="DALA_DALA_LIGASE_2"/>
    <property type="match status" value="1"/>
</dbReference>
<dbReference type="SUPFAM" id="SSF52440">
    <property type="entry name" value="PreATP-grasp domain"/>
    <property type="match status" value="1"/>
</dbReference>
<dbReference type="InterPro" id="IPR011761">
    <property type="entry name" value="ATP-grasp"/>
</dbReference>
<evidence type="ECO:0000256" key="7">
    <source>
        <dbReference type="ARBA" id="ARBA00022960"/>
    </source>
</evidence>
<organism evidence="11">
    <name type="scientific">marine metagenome</name>
    <dbReference type="NCBI Taxonomy" id="408172"/>
    <lineage>
        <taxon>unclassified sequences</taxon>
        <taxon>metagenomes</taxon>
        <taxon>ecological metagenomes</taxon>
    </lineage>
</organism>
<keyword evidence="3" id="KW-0963">Cytoplasm</keyword>
<accession>A0A381R4X0</accession>
<dbReference type="PIRSF" id="PIRSF039102">
    <property type="entry name" value="Ddl/VanB"/>
    <property type="match status" value="1"/>
</dbReference>
<dbReference type="GO" id="GO:0008716">
    <property type="term" value="F:D-alanine-D-alanine ligase activity"/>
    <property type="evidence" value="ECO:0007669"/>
    <property type="project" value="InterPro"/>
</dbReference>
<name>A0A381R4X0_9ZZZZ</name>
<keyword evidence="7" id="KW-0133">Cell shape</keyword>
<gene>
    <name evidence="11" type="ORF">METZ01_LOCUS39659</name>
</gene>
<feature type="domain" description="ATP-grasp" evidence="10">
    <location>
        <begin position="94"/>
        <end position="285"/>
    </location>
</feature>
<keyword evidence="8" id="KW-0573">Peptidoglycan synthesis</keyword>
<dbReference type="SUPFAM" id="SSF56059">
    <property type="entry name" value="Glutathione synthetase ATP-binding domain-like"/>
    <property type="match status" value="1"/>
</dbReference>
<dbReference type="GO" id="GO:0008360">
    <property type="term" value="P:regulation of cell shape"/>
    <property type="evidence" value="ECO:0007669"/>
    <property type="project" value="UniProtKB-KW"/>
</dbReference>
<keyword evidence="9" id="KW-0961">Cell wall biogenesis/degradation</keyword>
<dbReference type="NCBIfam" id="NF002378">
    <property type="entry name" value="PRK01372.1"/>
    <property type="match status" value="1"/>
</dbReference>
<dbReference type="GO" id="GO:0005737">
    <property type="term" value="C:cytoplasm"/>
    <property type="evidence" value="ECO:0007669"/>
    <property type="project" value="UniProtKB-SubCell"/>
</dbReference>
<evidence type="ECO:0000256" key="5">
    <source>
        <dbReference type="ARBA" id="ARBA00022741"/>
    </source>
</evidence>
<dbReference type="InterPro" id="IPR013815">
    <property type="entry name" value="ATP_grasp_subdomain_1"/>
</dbReference>
<dbReference type="GO" id="GO:0005524">
    <property type="term" value="F:ATP binding"/>
    <property type="evidence" value="ECO:0007669"/>
    <property type="project" value="UniProtKB-KW"/>
</dbReference>
<dbReference type="InterPro" id="IPR011095">
    <property type="entry name" value="Dala_Dala_lig_C"/>
</dbReference>
<keyword evidence="5" id="KW-0547">Nucleotide-binding</keyword>
<dbReference type="PANTHER" id="PTHR23132">
    <property type="entry name" value="D-ALANINE--D-ALANINE LIGASE"/>
    <property type="match status" value="1"/>
</dbReference>
<evidence type="ECO:0000259" key="10">
    <source>
        <dbReference type="PROSITE" id="PS50975"/>
    </source>
</evidence>
<dbReference type="PROSITE" id="PS50975">
    <property type="entry name" value="ATP_GRASP"/>
    <property type="match status" value="1"/>
</dbReference>
<keyword evidence="4" id="KW-0436">Ligase</keyword>
<dbReference type="InterPro" id="IPR016185">
    <property type="entry name" value="PreATP-grasp_dom_sf"/>
</dbReference>
<dbReference type="GO" id="GO:0071555">
    <property type="term" value="P:cell wall organization"/>
    <property type="evidence" value="ECO:0007669"/>
    <property type="project" value="UniProtKB-KW"/>
</dbReference>
<dbReference type="HAMAP" id="MF_00047">
    <property type="entry name" value="Dala_Dala_lig"/>
    <property type="match status" value="1"/>
</dbReference>
<dbReference type="Gene3D" id="3.30.1490.20">
    <property type="entry name" value="ATP-grasp fold, A domain"/>
    <property type="match status" value="1"/>
</dbReference>
<dbReference type="PANTHER" id="PTHR23132:SF23">
    <property type="entry name" value="D-ALANINE--D-ALANINE LIGASE B"/>
    <property type="match status" value="1"/>
</dbReference>
<proteinExistence type="inferred from homology"/>
<dbReference type="InterPro" id="IPR000291">
    <property type="entry name" value="D-Ala_lig_Van_CS"/>
</dbReference>
<sequence length="288" mass="31684">MGGPSEERNVSLSSGKAVSDACKSLGYKTTEFPFENNYQKLIHNLKNQDIIFNSLHGGIGENGKIQAWMDKNEIKYTGSGSAASALCMDKARSKDLASIHGVKTAEWESLYTVKDKPTVGLPFVVKPNEQGSTIGLNIVNNESEIETAIQEAFKHGSQIMVEKYIEGRELTVTVLGCEAYPIVEIEPSHKVYDYTCKYTPGMSKYICPAELDDGLTISIKKDTELLFSLLGCKVYARADYLLDNSGNHYFLEMNTLPGMTSTSLVPKSVQAEGVSFQVLIKNIIELSL</sequence>
<dbReference type="Gene3D" id="3.40.50.20">
    <property type="match status" value="1"/>
</dbReference>
<evidence type="ECO:0000256" key="6">
    <source>
        <dbReference type="ARBA" id="ARBA00022840"/>
    </source>
</evidence>
<evidence type="ECO:0000256" key="2">
    <source>
        <dbReference type="ARBA" id="ARBA00010871"/>
    </source>
</evidence>
<keyword evidence="6" id="KW-0067">ATP-binding</keyword>
<dbReference type="Pfam" id="PF07478">
    <property type="entry name" value="Dala_Dala_lig_C"/>
    <property type="match status" value="1"/>
</dbReference>
<dbReference type="AlphaFoldDB" id="A0A381R4X0"/>
<dbReference type="PROSITE" id="PS00843">
    <property type="entry name" value="DALA_DALA_LIGASE_1"/>
    <property type="match status" value="1"/>
</dbReference>
<evidence type="ECO:0000256" key="1">
    <source>
        <dbReference type="ARBA" id="ARBA00004496"/>
    </source>
</evidence>
<dbReference type="InterPro" id="IPR005905">
    <property type="entry name" value="D_ala_D_ala"/>
</dbReference>
<dbReference type="GO" id="GO:0009252">
    <property type="term" value="P:peptidoglycan biosynthetic process"/>
    <property type="evidence" value="ECO:0007669"/>
    <property type="project" value="UniProtKB-KW"/>
</dbReference>
<dbReference type="Gene3D" id="3.30.470.20">
    <property type="entry name" value="ATP-grasp fold, B domain"/>
    <property type="match status" value="1"/>
</dbReference>
<evidence type="ECO:0000256" key="8">
    <source>
        <dbReference type="ARBA" id="ARBA00022984"/>
    </source>
</evidence>
<protein>
    <recommendedName>
        <fullName evidence="10">ATP-grasp domain-containing protein</fullName>
    </recommendedName>
</protein>
<comment type="similarity">
    <text evidence="2">Belongs to the D-alanine--D-alanine ligase family.</text>
</comment>
<dbReference type="GO" id="GO:0046872">
    <property type="term" value="F:metal ion binding"/>
    <property type="evidence" value="ECO:0007669"/>
    <property type="project" value="InterPro"/>
</dbReference>
<evidence type="ECO:0000256" key="4">
    <source>
        <dbReference type="ARBA" id="ARBA00022598"/>
    </source>
</evidence>
<comment type="subcellular location">
    <subcellularLocation>
        <location evidence="1">Cytoplasm</location>
    </subcellularLocation>
</comment>
<reference evidence="11" key="1">
    <citation type="submission" date="2018-05" db="EMBL/GenBank/DDBJ databases">
        <authorList>
            <person name="Lanie J.A."/>
            <person name="Ng W.-L."/>
            <person name="Kazmierczak K.M."/>
            <person name="Andrzejewski T.M."/>
            <person name="Davidsen T.M."/>
            <person name="Wayne K.J."/>
            <person name="Tettelin H."/>
            <person name="Glass J.I."/>
            <person name="Rusch D."/>
            <person name="Podicherti R."/>
            <person name="Tsui H.-C.T."/>
            <person name="Winkler M.E."/>
        </authorList>
    </citation>
    <scope>NUCLEOTIDE SEQUENCE</scope>
</reference>
<dbReference type="NCBIfam" id="TIGR01205">
    <property type="entry name" value="D_ala_D_alaTIGR"/>
    <property type="match status" value="1"/>
</dbReference>
<evidence type="ECO:0000256" key="3">
    <source>
        <dbReference type="ARBA" id="ARBA00022490"/>
    </source>
</evidence>
<evidence type="ECO:0000256" key="9">
    <source>
        <dbReference type="ARBA" id="ARBA00023316"/>
    </source>
</evidence>